<gene>
    <name evidence="2" type="ORF">Enr8_05710</name>
</gene>
<reference evidence="2 3" key="1">
    <citation type="submission" date="2019-02" db="EMBL/GenBank/DDBJ databases">
        <title>Deep-cultivation of Planctomycetes and their phenomic and genomic characterization uncovers novel biology.</title>
        <authorList>
            <person name="Wiegand S."/>
            <person name="Jogler M."/>
            <person name="Boedeker C."/>
            <person name="Pinto D."/>
            <person name="Vollmers J."/>
            <person name="Rivas-Marin E."/>
            <person name="Kohn T."/>
            <person name="Peeters S.H."/>
            <person name="Heuer A."/>
            <person name="Rast P."/>
            <person name="Oberbeckmann S."/>
            <person name="Bunk B."/>
            <person name="Jeske O."/>
            <person name="Meyerdierks A."/>
            <person name="Storesund J.E."/>
            <person name="Kallscheuer N."/>
            <person name="Luecker S."/>
            <person name="Lage O.M."/>
            <person name="Pohl T."/>
            <person name="Merkel B.J."/>
            <person name="Hornburger P."/>
            <person name="Mueller R.-W."/>
            <person name="Bruemmer F."/>
            <person name="Labrenz M."/>
            <person name="Spormann A.M."/>
            <person name="Op Den Camp H."/>
            <person name="Overmann J."/>
            <person name="Amann R."/>
            <person name="Jetten M.S.M."/>
            <person name="Mascher T."/>
            <person name="Medema M.H."/>
            <person name="Devos D.P."/>
            <person name="Kaster A.-K."/>
            <person name="Ovreas L."/>
            <person name="Rohde M."/>
            <person name="Galperin M.Y."/>
            <person name="Jogler C."/>
        </authorList>
    </citation>
    <scope>NUCLEOTIDE SEQUENCE [LARGE SCALE GENOMIC DNA]</scope>
    <source>
        <strain evidence="2 3">Enr8</strain>
    </source>
</reference>
<organism evidence="2 3">
    <name type="scientific">Blastopirellula retiformator</name>
    <dbReference type="NCBI Taxonomy" id="2527970"/>
    <lineage>
        <taxon>Bacteria</taxon>
        <taxon>Pseudomonadati</taxon>
        <taxon>Planctomycetota</taxon>
        <taxon>Planctomycetia</taxon>
        <taxon>Pirellulales</taxon>
        <taxon>Pirellulaceae</taxon>
        <taxon>Blastopirellula</taxon>
    </lineage>
</organism>
<accession>A0A5C5VLH6</accession>
<dbReference type="InterPro" id="IPR036452">
    <property type="entry name" value="Ribo_hydro-like"/>
</dbReference>
<feature type="chain" id="PRO_5022841174" description="Inosine-uridine preferring nucleoside hydrolase" evidence="1">
    <location>
        <begin position="22"/>
        <end position="59"/>
    </location>
</feature>
<sequence precursor="true">MLRPRLLTLLLIFTSIPFAAAAEPVPVIFDTDISGDVDDVLALAMLHALAANLAESPRR</sequence>
<protein>
    <recommendedName>
        <fullName evidence="4">Inosine-uridine preferring nucleoside hydrolase</fullName>
    </recommendedName>
</protein>
<comment type="caution">
    <text evidence="2">The sequence shown here is derived from an EMBL/GenBank/DDBJ whole genome shotgun (WGS) entry which is preliminary data.</text>
</comment>
<evidence type="ECO:0000313" key="3">
    <source>
        <dbReference type="Proteomes" id="UP000318878"/>
    </source>
</evidence>
<evidence type="ECO:0000313" key="2">
    <source>
        <dbReference type="EMBL" id="TWT38877.1"/>
    </source>
</evidence>
<dbReference type="AlphaFoldDB" id="A0A5C5VLH6"/>
<feature type="signal peptide" evidence="1">
    <location>
        <begin position="1"/>
        <end position="21"/>
    </location>
</feature>
<dbReference type="GO" id="GO:0016799">
    <property type="term" value="F:hydrolase activity, hydrolyzing N-glycosyl compounds"/>
    <property type="evidence" value="ECO:0007669"/>
    <property type="project" value="InterPro"/>
</dbReference>
<proteinExistence type="predicted"/>
<keyword evidence="3" id="KW-1185">Reference proteome</keyword>
<dbReference type="Gene3D" id="3.90.245.10">
    <property type="entry name" value="Ribonucleoside hydrolase-like"/>
    <property type="match status" value="1"/>
</dbReference>
<dbReference type="Proteomes" id="UP000318878">
    <property type="component" value="Unassembled WGS sequence"/>
</dbReference>
<evidence type="ECO:0000256" key="1">
    <source>
        <dbReference type="SAM" id="SignalP"/>
    </source>
</evidence>
<name>A0A5C5VLH6_9BACT</name>
<evidence type="ECO:0008006" key="4">
    <source>
        <dbReference type="Google" id="ProtNLM"/>
    </source>
</evidence>
<dbReference type="RefSeq" id="WP_246119923.1">
    <property type="nucleotide sequence ID" value="NZ_SJPF01000001.1"/>
</dbReference>
<keyword evidence="1" id="KW-0732">Signal</keyword>
<dbReference type="EMBL" id="SJPF01000001">
    <property type="protein sequence ID" value="TWT38877.1"/>
    <property type="molecule type" value="Genomic_DNA"/>
</dbReference>